<feature type="signal peptide" evidence="1">
    <location>
        <begin position="1"/>
        <end position="21"/>
    </location>
</feature>
<feature type="chain" id="PRO_5003931188" description="Lipoprotein" evidence="1">
    <location>
        <begin position="22"/>
        <end position="195"/>
    </location>
</feature>
<gene>
    <name evidence="2" type="ORF">C882_4321</name>
</gene>
<organism evidence="2 3">
    <name type="scientific">Caenispirillum salinarum AK4</name>
    <dbReference type="NCBI Taxonomy" id="1238182"/>
    <lineage>
        <taxon>Bacteria</taxon>
        <taxon>Pseudomonadati</taxon>
        <taxon>Pseudomonadota</taxon>
        <taxon>Alphaproteobacteria</taxon>
        <taxon>Rhodospirillales</taxon>
        <taxon>Novispirillaceae</taxon>
        <taxon>Caenispirillum</taxon>
    </lineage>
</organism>
<evidence type="ECO:0000313" key="2">
    <source>
        <dbReference type="EMBL" id="EKV30362.1"/>
    </source>
</evidence>
<dbReference type="OrthoDB" id="7375502at2"/>
<dbReference type="Proteomes" id="UP000009881">
    <property type="component" value="Unassembled WGS sequence"/>
</dbReference>
<dbReference type="STRING" id="1238182.C882_4321"/>
<proteinExistence type="predicted"/>
<dbReference type="RefSeq" id="WP_009540429.1">
    <property type="nucleotide sequence ID" value="NZ_ANHY01000008.1"/>
</dbReference>
<dbReference type="eggNOG" id="ENOG502ZXAW">
    <property type="taxonomic scope" value="Bacteria"/>
</dbReference>
<keyword evidence="1" id="KW-0732">Signal</keyword>
<dbReference type="PROSITE" id="PS51257">
    <property type="entry name" value="PROKAR_LIPOPROTEIN"/>
    <property type="match status" value="1"/>
</dbReference>
<evidence type="ECO:0000256" key="1">
    <source>
        <dbReference type="SAM" id="SignalP"/>
    </source>
</evidence>
<name>K9GYK4_9PROT</name>
<keyword evidence="3" id="KW-1185">Reference proteome</keyword>
<dbReference type="EMBL" id="ANHY01000008">
    <property type="protein sequence ID" value="EKV30362.1"/>
    <property type="molecule type" value="Genomic_DNA"/>
</dbReference>
<protein>
    <recommendedName>
        <fullName evidence="4">Lipoprotein</fullName>
    </recommendedName>
</protein>
<evidence type="ECO:0000313" key="3">
    <source>
        <dbReference type="Proteomes" id="UP000009881"/>
    </source>
</evidence>
<evidence type="ECO:0008006" key="4">
    <source>
        <dbReference type="Google" id="ProtNLM"/>
    </source>
</evidence>
<sequence length="195" mass="20144">MMRVFRLLVPVLLAGVLSACAAGNGVVVTRSTPTTGDALAISSFRAASGAGPVLMEVVGSPVAAPAEDVAPAIAARMPTPPGRAPTRYTTDPAQAGNPSTRVVLLFGVPQAVNGGIACRLRGGDLPDAAANPSDRTTLEAALCNGTGAVRAARLRGPALTGLDDPALDRLLWRAARELVPWRDREDPPRCLHWPC</sequence>
<comment type="caution">
    <text evidence="2">The sequence shown here is derived from an EMBL/GenBank/DDBJ whole genome shotgun (WGS) entry which is preliminary data.</text>
</comment>
<reference evidence="2 3" key="1">
    <citation type="journal article" date="2013" name="Genome Announc.">
        <title>Draft Genome Sequence of an Alphaproteobacterium, Caenispirillum salinarum AK4(T), Isolated from a Solar Saltern.</title>
        <authorList>
            <person name="Khatri I."/>
            <person name="Singh A."/>
            <person name="Korpole S."/>
            <person name="Pinnaka A.K."/>
            <person name="Subramanian S."/>
        </authorList>
    </citation>
    <scope>NUCLEOTIDE SEQUENCE [LARGE SCALE GENOMIC DNA]</scope>
    <source>
        <strain evidence="2 3">AK4</strain>
    </source>
</reference>
<accession>K9GYK4</accession>
<dbReference type="AlphaFoldDB" id="K9GYK4"/>